<proteinExistence type="predicted"/>
<name>A0A6J7GK97_9ZZZZ</name>
<dbReference type="AlphaFoldDB" id="A0A6J7GK97"/>
<evidence type="ECO:0000313" key="1">
    <source>
        <dbReference type="EMBL" id="CAB4904800.1"/>
    </source>
</evidence>
<organism evidence="1">
    <name type="scientific">freshwater metagenome</name>
    <dbReference type="NCBI Taxonomy" id="449393"/>
    <lineage>
        <taxon>unclassified sequences</taxon>
        <taxon>metagenomes</taxon>
        <taxon>ecological metagenomes</taxon>
    </lineage>
</organism>
<accession>A0A6J7GK97</accession>
<reference evidence="1" key="1">
    <citation type="submission" date="2020-05" db="EMBL/GenBank/DDBJ databases">
        <authorList>
            <person name="Chiriac C."/>
            <person name="Salcher M."/>
            <person name="Ghai R."/>
            <person name="Kavagutti S V."/>
        </authorList>
    </citation>
    <scope>NUCLEOTIDE SEQUENCE</scope>
</reference>
<protein>
    <submittedName>
        <fullName evidence="1">Unannotated protein</fullName>
    </submittedName>
</protein>
<dbReference type="EMBL" id="CAFBML010000078">
    <property type="protein sequence ID" value="CAB4904800.1"/>
    <property type="molecule type" value="Genomic_DNA"/>
</dbReference>
<gene>
    <name evidence="1" type="ORF">UFOPK3592_00655</name>
</gene>
<sequence>MFKQTPDMKWQQKVKEYENKFRRKVPQWVFTLALDDATKLLSSSVFLNYRLPPHVLIAGEVLDGYGGLWTAQRNRWDIVPKLPSKNNLTK</sequence>